<proteinExistence type="predicted"/>
<gene>
    <name evidence="2" type="ORF">PECUL_23A006989</name>
</gene>
<dbReference type="EMBL" id="OW240913">
    <property type="protein sequence ID" value="CAH2246048.1"/>
    <property type="molecule type" value="Genomic_DNA"/>
</dbReference>
<dbReference type="InterPro" id="IPR036691">
    <property type="entry name" value="Endo/exonu/phosph_ase_sf"/>
</dbReference>
<organism evidence="2 3">
    <name type="scientific">Pelobates cultripes</name>
    <name type="common">Western spadefoot toad</name>
    <dbReference type="NCBI Taxonomy" id="61616"/>
    <lineage>
        <taxon>Eukaryota</taxon>
        <taxon>Metazoa</taxon>
        <taxon>Chordata</taxon>
        <taxon>Craniata</taxon>
        <taxon>Vertebrata</taxon>
        <taxon>Euteleostomi</taxon>
        <taxon>Amphibia</taxon>
        <taxon>Batrachia</taxon>
        <taxon>Anura</taxon>
        <taxon>Pelobatoidea</taxon>
        <taxon>Pelobatidae</taxon>
        <taxon>Pelobates</taxon>
    </lineage>
</organism>
<evidence type="ECO:0000313" key="2">
    <source>
        <dbReference type="EMBL" id="CAH2246048.1"/>
    </source>
</evidence>
<evidence type="ECO:0000313" key="3">
    <source>
        <dbReference type="Proteomes" id="UP001295444"/>
    </source>
</evidence>
<evidence type="ECO:0000256" key="1">
    <source>
        <dbReference type="SAM" id="Coils"/>
    </source>
</evidence>
<keyword evidence="3" id="KW-1185">Reference proteome</keyword>
<keyword evidence="1" id="KW-0175">Coiled coil</keyword>
<reference evidence="2" key="1">
    <citation type="submission" date="2022-03" db="EMBL/GenBank/DDBJ databases">
        <authorList>
            <person name="Alioto T."/>
            <person name="Alioto T."/>
            <person name="Gomez Garrido J."/>
        </authorList>
    </citation>
    <scope>NUCLEOTIDE SEQUENCE</scope>
</reference>
<dbReference type="SUPFAM" id="SSF56219">
    <property type="entry name" value="DNase I-like"/>
    <property type="match status" value="1"/>
</dbReference>
<feature type="coiled-coil region" evidence="1">
    <location>
        <begin position="154"/>
        <end position="181"/>
    </location>
</feature>
<protein>
    <recommendedName>
        <fullName evidence="4">Endonuclease/exonuclease/phosphatase domain-containing protein</fullName>
    </recommendedName>
</protein>
<dbReference type="AlphaFoldDB" id="A0AAD1RAN5"/>
<name>A0AAD1RAN5_PELCU</name>
<accession>A0AAD1RAN5</accession>
<dbReference type="Proteomes" id="UP001295444">
    <property type="component" value="Chromosome 02"/>
</dbReference>
<dbReference type="PANTHER" id="PTHR19446">
    <property type="entry name" value="REVERSE TRANSCRIPTASES"/>
    <property type="match status" value="1"/>
</dbReference>
<sequence length="270" mass="31295">MGDLGLVDCWRALNPDTKDYTHYKALHGRYLRINYILLQQEGLSRLQTATIDPTMWSDHGPVTVELESALFKPAQWTWHLNESLLQDPEVKGEITQALDLYFQENDVADTSPIMLWEAHKSAIRATLIRIASCRRKATMQQMAELYGTILKLELQHKRTQLDNIQKDLTDARHQLRDLIMRRYHRSLQHSKNFFYIHANKGGKYLARILKGDTPCTRVHKICLPSGNTSQFPLRTNSDDTTTSYTIYLSLEIQRWGNTTPHPLKTIYITT</sequence>
<evidence type="ECO:0008006" key="4">
    <source>
        <dbReference type="Google" id="ProtNLM"/>
    </source>
</evidence>
<dbReference type="Gene3D" id="3.60.10.10">
    <property type="entry name" value="Endonuclease/exonuclease/phosphatase"/>
    <property type="match status" value="1"/>
</dbReference>